<evidence type="ECO:0000313" key="10">
    <source>
        <dbReference type="Proteomes" id="UP000316614"/>
    </source>
</evidence>
<dbReference type="InterPro" id="IPR039426">
    <property type="entry name" value="TonB-dep_rcpt-like"/>
</dbReference>
<evidence type="ECO:0000256" key="3">
    <source>
        <dbReference type="ARBA" id="ARBA00022452"/>
    </source>
</evidence>
<dbReference type="RefSeq" id="WP_141614995.1">
    <property type="nucleotide sequence ID" value="NZ_CP041253.1"/>
</dbReference>
<dbReference type="SUPFAM" id="SSF49464">
    <property type="entry name" value="Carboxypeptidase regulatory domain-like"/>
    <property type="match status" value="1"/>
</dbReference>
<dbReference type="Gene3D" id="2.170.130.10">
    <property type="entry name" value="TonB-dependent receptor, plug domain"/>
    <property type="match status" value="1"/>
</dbReference>
<evidence type="ECO:0000256" key="7">
    <source>
        <dbReference type="PROSITE-ProRule" id="PRU01360"/>
    </source>
</evidence>
<comment type="similarity">
    <text evidence="7">Belongs to the TonB-dependent receptor family.</text>
</comment>
<keyword evidence="10" id="KW-1185">Reference proteome</keyword>
<keyword evidence="3 7" id="KW-1134">Transmembrane beta strand</keyword>
<dbReference type="GO" id="GO:0009279">
    <property type="term" value="C:cell outer membrane"/>
    <property type="evidence" value="ECO:0007669"/>
    <property type="project" value="UniProtKB-SubCell"/>
</dbReference>
<dbReference type="InterPro" id="IPR037066">
    <property type="entry name" value="Plug_dom_sf"/>
</dbReference>
<dbReference type="PROSITE" id="PS52016">
    <property type="entry name" value="TONB_DEPENDENT_REC_3"/>
    <property type="match status" value="1"/>
</dbReference>
<keyword evidence="2 7" id="KW-0813">Transport</keyword>
<keyword evidence="5 7" id="KW-0472">Membrane</keyword>
<evidence type="ECO:0000256" key="1">
    <source>
        <dbReference type="ARBA" id="ARBA00004571"/>
    </source>
</evidence>
<dbReference type="Gene3D" id="2.40.170.20">
    <property type="entry name" value="TonB-dependent receptor, beta-barrel domain"/>
    <property type="match status" value="1"/>
</dbReference>
<dbReference type="InterPro" id="IPR036942">
    <property type="entry name" value="Beta-barrel_TonB_sf"/>
</dbReference>
<dbReference type="InterPro" id="IPR012910">
    <property type="entry name" value="Plug_dom"/>
</dbReference>
<keyword evidence="9" id="KW-0675">Receptor</keyword>
<dbReference type="Pfam" id="PF13715">
    <property type="entry name" value="CarbopepD_reg_2"/>
    <property type="match status" value="1"/>
</dbReference>
<evidence type="ECO:0000256" key="5">
    <source>
        <dbReference type="ARBA" id="ARBA00023136"/>
    </source>
</evidence>
<dbReference type="EMBL" id="CP041253">
    <property type="protein sequence ID" value="QDH79754.1"/>
    <property type="molecule type" value="Genomic_DNA"/>
</dbReference>
<dbReference type="Pfam" id="PF07715">
    <property type="entry name" value="Plug"/>
    <property type="match status" value="1"/>
</dbReference>
<evidence type="ECO:0000313" key="9">
    <source>
        <dbReference type="EMBL" id="QDH79754.1"/>
    </source>
</evidence>
<name>A0A514CJD6_9BACT</name>
<dbReference type="InterPro" id="IPR023997">
    <property type="entry name" value="TonB-dep_OMP_SusC/RagA_CS"/>
</dbReference>
<dbReference type="FunFam" id="2.170.130.10:FF:000003">
    <property type="entry name" value="SusC/RagA family TonB-linked outer membrane protein"/>
    <property type="match status" value="1"/>
</dbReference>
<dbReference type="Proteomes" id="UP000316614">
    <property type="component" value="Chromosome"/>
</dbReference>
<protein>
    <submittedName>
        <fullName evidence="9">TonB-dependent receptor</fullName>
    </submittedName>
</protein>
<keyword evidence="4 7" id="KW-0812">Transmembrane</keyword>
<feature type="domain" description="TonB-dependent receptor plug" evidence="8">
    <location>
        <begin position="225"/>
        <end position="332"/>
    </location>
</feature>
<evidence type="ECO:0000259" key="8">
    <source>
        <dbReference type="Pfam" id="PF07715"/>
    </source>
</evidence>
<evidence type="ECO:0000256" key="4">
    <source>
        <dbReference type="ARBA" id="ARBA00022692"/>
    </source>
</evidence>
<proteinExistence type="inferred from homology"/>
<evidence type="ECO:0000256" key="6">
    <source>
        <dbReference type="ARBA" id="ARBA00023237"/>
    </source>
</evidence>
<accession>A0A514CJD6</accession>
<keyword evidence="6 7" id="KW-0998">Cell outer membrane</keyword>
<dbReference type="InterPro" id="IPR023996">
    <property type="entry name" value="TonB-dep_OMP_SusC/RagA"/>
</dbReference>
<sequence length="1127" mass="125785">MKHSIPIWRKGTNSLIILFVGFLASLFHLSAVQAVPSQEKDLDQVFISIHVKEKHVYSIFKEIELKTGYAFAYEKGKLGALSPQTLEVENGSLLSVLETLSKNAKLKFKSINSTIHVSRQEQTVAEIKVQEDKSVSGTVTSGVDGQPIPGATVSVKGTTTGTATDIDGKFTINVADNDAVLIISFVGYKSQEVSLGNQTDIEIVLEEDLKGLEEVVVVGYGTQKKINVTGAVADVDGEVLSRRPVTNAASMLQGRMPGVRVVQNSGQPGDEGLGIQIRGQGTFSGAGSNPLVLIDGVEGNLSDIDPNDIENVSVLKDAASASIYGSRAANGVILVTTKKGAKGGFKLDYHGNFAMHNPSRMPEFITNSAEYMEMWNEAKTNSGIGTGLYSEEQIDLYRNATDRSRYPNADWLDIMFNPAPTQTHYLSFNGGENLTTYNISLGYVNQEGVMKGFNYERYNFRVNLASGINDKIRFGTNLSLKRGEREEPRQGAVDTFLSTLSQAPTYGPVLPDGSGKYTYKAFDFESNNKNPVALVENGVLNRLVDHSINAQAWTEFELTDGLKWYTKAAIIADLNKSKDWRPEVPLYNYLSGEFMTDLDVGGRGLNVNNNENIYTNLFSYLAYERTLSERHNFNLQLGYSQEYNKYEILTGYRERFSSNQLLELNAGSPAVQNAFGSSEEWAIQSFFARLGYNFDERYLVELNMRYDGTSRLSPDNRWGAFPSISAGWRISEESFIRDGNVNWLDDLKLRASYGELGNQNIGIYPYQDILVFTGAYPFDNSDLATGIAQTRLSNNAIKWETTKITDIGLDLMVLNGLNLTVDWYRKETSDILRSSQLTGVVGLSPPTINDGVMRNTGLEVNVNYRGAIENGSLEGLNYEAGFFIDRFRNELVEFGAEEISGNQIYREGLPWGSFYMLEMEGIFQTEEEVNNSPAQFNDNTLPGDIKYQDQNNDGIINDDDRIVIGNPFPKFEYAFNLSASWKGFDLSAFLQGVYDRDIYVNNWGTIPFIQGAPPTVDWRNRWTEDNPSTSMPRMYWGWNDSGKISRTSSYFLQDASYLRLKNLVVGYSFAKAMIEKLNMSKLRIYFSGDNLATITQYPGLDPERSDNGNFVNYPQNRIYSFGLQVQF</sequence>
<dbReference type="InterPro" id="IPR008969">
    <property type="entry name" value="CarboxyPept-like_regulatory"/>
</dbReference>
<dbReference type="OrthoDB" id="9768177at2"/>
<dbReference type="SUPFAM" id="SSF56935">
    <property type="entry name" value="Porins"/>
    <property type="match status" value="1"/>
</dbReference>
<dbReference type="NCBIfam" id="TIGR04056">
    <property type="entry name" value="OMP_RagA_SusC"/>
    <property type="match status" value="1"/>
</dbReference>
<gene>
    <name evidence="9" type="ORF">FKX85_12195</name>
</gene>
<dbReference type="Gene3D" id="2.60.40.1120">
    <property type="entry name" value="Carboxypeptidase-like, regulatory domain"/>
    <property type="match status" value="1"/>
</dbReference>
<dbReference type="KEGG" id="echi:FKX85_12195"/>
<dbReference type="FunFam" id="2.60.40.1120:FF:000003">
    <property type="entry name" value="Outer membrane protein Omp121"/>
    <property type="match status" value="1"/>
</dbReference>
<comment type="subcellular location">
    <subcellularLocation>
        <location evidence="1 7">Cell outer membrane</location>
        <topology evidence="1 7">Multi-pass membrane protein</topology>
    </subcellularLocation>
</comment>
<dbReference type="AlphaFoldDB" id="A0A514CJD6"/>
<evidence type="ECO:0000256" key="2">
    <source>
        <dbReference type="ARBA" id="ARBA00022448"/>
    </source>
</evidence>
<reference evidence="9 10" key="1">
    <citation type="submission" date="2019-06" db="EMBL/GenBank/DDBJ databases">
        <title>Echinicola alkalisoli sp. nov. isolated from saline soil.</title>
        <authorList>
            <person name="Sun J.-Q."/>
            <person name="Xu L."/>
        </authorList>
    </citation>
    <scope>NUCLEOTIDE SEQUENCE [LARGE SCALE GENOMIC DNA]</scope>
    <source>
        <strain evidence="9 10">LN3S3</strain>
    </source>
</reference>
<dbReference type="NCBIfam" id="TIGR04057">
    <property type="entry name" value="SusC_RagA_signa"/>
    <property type="match status" value="1"/>
</dbReference>
<organism evidence="9 10">
    <name type="scientific">Echinicola soli</name>
    <dbReference type="NCBI Taxonomy" id="2591634"/>
    <lineage>
        <taxon>Bacteria</taxon>
        <taxon>Pseudomonadati</taxon>
        <taxon>Bacteroidota</taxon>
        <taxon>Cytophagia</taxon>
        <taxon>Cytophagales</taxon>
        <taxon>Cyclobacteriaceae</taxon>
        <taxon>Echinicola</taxon>
    </lineage>
</organism>